<dbReference type="EMBL" id="BLYL01000012">
    <property type="protein sequence ID" value="GFO94935.1"/>
    <property type="molecule type" value="Genomic_DNA"/>
</dbReference>
<evidence type="ECO:0000313" key="2">
    <source>
        <dbReference type="Proteomes" id="UP000660047"/>
    </source>
</evidence>
<organism evidence="1 2">
    <name type="scientific">Coprococcus eutactus</name>
    <dbReference type="NCBI Taxonomy" id="33043"/>
    <lineage>
        <taxon>Bacteria</taxon>
        <taxon>Bacillati</taxon>
        <taxon>Bacillota</taxon>
        <taxon>Clostridia</taxon>
        <taxon>Lachnospirales</taxon>
        <taxon>Lachnospiraceae</taxon>
        <taxon>Coprococcus</taxon>
    </lineage>
</organism>
<protein>
    <submittedName>
        <fullName evidence="1">Uncharacterized protein</fullName>
    </submittedName>
</protein>
<gene>
    <name evidence="1" type="ORF">COEU31_19810</name>
</gene>
<evidence type="ECO:0000313" key="1">
    <source>
        <dbReference type="EMBL" id="GFO94935.1"/>
    </source>
</evidence>
<comment type="caution">
    <text evidence="1">The sequence shown here is derived from an EMBL/GenBank/DDBJ whole genome shotgun (WGS) entry which is preliminary data.</text>
</comment>
<reference evidence="1" key="1">
    <citation type="submission" date="2020-06" db="EMBL/GenBank/DDBJ databases">
        <title>Characterization of fructooligosaccharide metabolism and fructooligosaccharide-degrading enzymes in human commensal butyrate producers.</title>
        <authorList>
            <person name="Tanno H."/>
            <person name="Fujii T."/>
            <person name="Hirano K."/>
            <person name="Maeno S."/>
            <person name="Tonozuka T."/>
            <person name="Sakamoto M."/>
            <person name="Ohkuma M."/>
            <person name="Tochio T."/>
            <person name="Endo A."/>
        </authorList>
    </citation>
    <scope>NUCLEOTIDE SEQUENCE</scope>
    <source>
        <strain evidence="1">JCM 31265</strain>
    </source>
</reference>
<dbReference type="Proteomes" id="UP000660047">
    <property type="component" value="Unassembled WGS sequence"/>
</dbReference>
<name>A0AAI9K3C3_9FIRM</name>
<dbReference type="RefSeq" id="WP_055146116.1">
    <property type="nucleotide sequence ID" value="NZ_BLYL01000012.1"/>
</dbReference>
<proteinExistence type="predicted"/>
<sequence length="181" mass="21229">MIKRIVCVIAACIIVFWSGRIYSVNLMQRKTDITYNYDEIEFQGYKLVLKEAHIYGKKEFEQRFNAEIPYIESVRVLCAGFTVTNNTGADIGWDEVMELFNCGFQTDTWASSISPSVERQMNIFDSELFKAGQRQEIWFGTVMTEASFKEKTWKNIYDMDYYYVFCITPDKIKVKLDLVED</sequence>
<dbReference type="AlphaFoldDB" id="A0AAI9K3C3"/>
<accession>A0AAI9K3C3</accession>